<evidence type="ECO:0000256" key="1">
    <source>
        <dbReference type="SAM" id="MobiDB-lite"/>
    </source>
</evidence>
<dbReference type="Proteomes" id="UP000887578">
    <property type="component" value="Unplaced"/>
</dbReference>
<feature type="compositionally biased region" description="Basic and acidic residues" evidence="1">
    <location>
        <begin position="53"/>
        <end position="64"/>
    </location>
</feature>
<reference evidence="3" key="1">
    <citation type="submission" date="2022-11" db="UniProtKB">
        <authorList>
            <consortium name="WormBaseParasite"/>
        </authorList>
    </citation>
    <scope>IDENTIFICATION</scope>
</reference>
<evidence type="ECO:0000313" key="3">
    <source>
        <dbReference type="WBParaSite" id="PDA_v2.g29620.t1"/>
    </source>
</evidence>
<accession>A0A914QJ45</accession>
<protein>
    <submittedName>
        <fullName evidence="3">Uncharacterized protein</fullName>
    </submittedName>
</protein>
<feature type="region of interest" description="Disordered" evidence="1">
    <location>
        <begin position="40"/>
        <end position="64"/>
    </location>
</feature>
<dbReference type="WBParaSite" id="PDA_v2.g29620.t1">
    <property type="protein sequence ID" value="PDA_v2.g29620.t1"/>
    <property type="gene ID" value="PDA_v2.g29620"/>
</dbReference>
<name>A0A914QJ45_9BILA</name>
<dbReference type="AlphaFoldDB" id="A0A914QJ45"/>
<organism evidence="2 3">
    <name type="scientific">Panagrolaimus davidi</name>
    <dbReference type="NCBI Taxonomy" id="227884"/>
    <lineage>
        <taxon>Eukaryota</taxon>
        <taxon>Metazoa</taxon>
        <taxon>Ecdysozoa</taxon>
        <taxon>Nematoda</taxon>
        <taxon>Chromadorea</taxon>
        <taxon>Rhabditida</taxon>
        <taxon>Tylenchina</taxon>
        <taxon>Panagrolaimomorpha</taxon>
        <taxon>Panagrolaimoidea</taxon>
        <taxon>Panagrolaimidae</taxon>
        <taxon>Panagrolaimus</taxon>
    </lineage>
</organism>
<keyword evidence="2" id="KW-1185">Reference proteome</keyword>
<proteinExistence type="predicted"/>
<sequence length="108" mass="12178">MANVNQAYSDGSTDNLHIYDDAITTTTDSEQFTPVHVSAKPSVMPRRNLPTKTKNDKVENEDTNLKKNPYKSRFFRPSEEYGLVSSGYALPISLNDFPINQKEIETGH</sequence>
<evidence type="ECO:0000313" key="2">
    <source>
        <dbReference type="Proteomes" id="UP000887578"/>
    </source>
</evidence>